<dbReference type="Proteomes" id="UP000266841">
    <property type="component" value="Unassembled WGS sequence"/>
</dbReference>
<keyword evidence="3" id="KW-1185">Reference proteome</keyword>
<evidence type="ECO:0000256" key="1">
    <source>
        <dbReference type="SAM" id="MobiDB-lite"/>
    </source>
</evidence>
<accession>K0R7V7</accession>
<feature type="region of interest" description="Disordered" evidence="1">
    <location>
        <begin position="1"/>
        <end position="23"/>
    </location>
</feature>
<name>K0R7V7_THAOC</name>
<dbReference type="eggNOG" id="ENOG502QZDW">
    <property type="taxonomic scope" value="Eukaryota"/>
</dbReference>
<comment type="caution">
    <text evidence="2">The sequence shown here is derived from an EMBL/GenBank/DDBJ whole genome shotgun (WGS) entry which is preliminary data.</text>
</comment>
<reference evidence="2 3" key="1">
    <citation type="journal article" date="2012" name="Genome Biol.">
        <title>Genome and low-iron response of an oceanic diatom adapted to chronic iron limitation.</title>
        <authorList>
            <person name="Lommer M."/>
            <person name="Specht M."/>
            <person name="Roy A.S."/>
            <person name="Kraemer L."/>
            <person name="Andreson R."/>
            <person name="Gutowska M.A."/>
            <person name="Wolf J."/>
            <person name="Bergner S.V."/>
            <person name="Schilhabel M.B."/>
            <person name="Klostermeier U.C."/>
            <person name="Beiko R.G."/>
            <person name="Rosenstiel P."/>
            <person name="Hippler M."/>
            <person name="Laroche J."/>
        </authorList>
    </citation>
    <scope>NUCLEOTIDE SEQUENCE [LARGE SCALE GENOMIC DNA]</scope>
    <source>
        <strain evidence="2 3">CCMP1005</strain>
    </source>
</reference>
<evidence type="ECO:0000313" key="3">
    <source>
        <dbReference type="Proteomes" id="UP000266841"/>
    </source>
</evidence>
<organism evidence="2 3">
    <name type="scientific">Thalassiosira oceanica</name>
    <name type="common">Marine diatom</name>
    <dbReference type="NCBI Taxonomy" id="159749"/>
    <lineage>
        <taxon>Eukaryota</taxon>
        <taxon>Sar</taxon>
        <taxon>Stramenopiles</taxon>
        <taxon>Ochrophyta</taxon>
        <taxon>Bacillariophyta</taxon>
        <taxon>Coscinodiscophyceae</taxon>
        <taxon>Thalassiosirophycidae</taxon>
        <taxon>Thalassiosirales</taxon>
        <taxon>Thalassiosiraceae</taxon>
        <taxon>Thalassiosira</taxon>
    </lineage>
</organism>
<evidence type="ECO:0000313" key="2">
    <source>
        <dbReference type="EMBL" id="EJK44811.1"/>
    </source>
</evidence>
<dbReference type="OrthoDB" id="56038at2759"/>
<sequence>MNRNQLQQSSDSLVEQTCRRPSRRRRVTFEPSVNVRQSRTIRSAEDKSRMHYSKMELLSMVQDARAVATSSKKLAAHSRLAVDPTEASSGNLVRLGEDESMRGLEFTHPARQTRKQLARKAVLKYQRLISNRHTSAPSHEKSDMLASASAKLSEWSRLVSIETARIDSLDVFSAEYLIPVDLEPVEITSFPLLKFKTTEGSSKTKERSNSSSAYKKRRVTADEYDQPLKKIIRRMSASVA</sequence>
<gene>
    <name evidence="2" type="ORF">THAOC_36619</name>
</gene>
<feature type="compositionally biased region" description="Polar residues" evidence="1">
    <location>
        <begin position="1"/>
        <end position="15"/>
    </location>
</feature>
<dbReference type="OMA" id="NKITACK"/>
<dbReference type="EMBL" id="AGNL01049181">
    <property type="protein sequence ID" value="EJK44811.1"/>
    <property type="molecule type" value="Genomic_DNA"/>
</dbReference>
<proteinExistence type="predicted"/>
<dbReference type="AlphaFoldDB" id="K0R7V7"/>
<protein>
    <submittedName>
        <fullName evidence="2">Uncharacterized protein</fullName>
    </submittedName>
</protein>
<feature type="region of interest" description="Disordered" evidence="1">
    <location>
        <begin position="198"/>
        <end position="219"/>
    </location>
</feature>